<feature type="transmembrane region" description="Helical" evidence="2">
    <location>
        <begin position="218"/>
        <end position="235"/>
    </location>
</feature>
<keyword evidence="2" id="KW-0812">Transmembrane</keyword>
<feature type="region of interest" description="Disordered" evidence="1">
    <location>
        <begin position="417"/>
        <end position="445"/>
    </location>
</feature>
<evidence type="ECO:0000313" key="6">
    <source>
        <dbReference type="Proteomes" id="UP001326715"/>
    </source>
</evidence>
<evidence type="ECO:0000313" key="4">
    <source>
        <dbReference type="EMBL" id="WQG92460.1"/>
    </source>
</evidence>
<dbReference type="AlphaFoldDB" id="A0A1K1QVQ0"/>
<protein>
    <recommendedName>
        <fullName evidence="7">O-antigen ligase like membrane protein</fullName>
    </recommendedName>
</protein>
<dbReference type="EMBL" id="FPIZ01000009">
    <property type="protein sequence ID" value="SFW63691.1"/>
    <property type="molecule type" value="Genomic_DNA"/>
</dbReference>
<keyword evidence="2" id="KW-0472">Membrane</keyword>
<reference evidence="3 5" key="1">
    <citation type="submission" date="2016-11" db="EMBL/GenBank/DDBJ databases">
        <authorList>
            <person name="Jaros S."/>
            <person name="Januszkiewicz K."/>
            <person name="Wedrychowicz H."/>
        </authorList>
    </citation>
    <scope>NUCLEOTIDE SEQUENCE [LARGE SCALE GENOMIC DNA]</scope>
    <source>
        <strain evidence="3 5">DSM 784</strain>
    </source>
</reference>
<dbReference type="Proteomes" id="UP000183788">
    <property type="component" value="Unassembled WGS sequence"/>
</dbReference>
<evidence type="ECO:0000313" key="3">
    <source>
        <dbReference type="EMBL" id="SFW63691.1"/>
    </source>
</evidence>
<feature type="transmembrane region" description="Helical" evidence="2">
    <location>
        <begin position="12"/>
        <end position="38"/>
    </location>
</feature>
<feature type="transmembrane region" description="Helical" evidence="2">
    <location>
        <begin position="143"/>
        <end position="165"/>
    </location>
</feature>
<evidence type="ECO:0008006" key="7">
    <source>
        <dbReference type="Google" id="ProtNLM"/>
    </source>
</evidence>
<feature type="transmembrane region" description="Helical" evidence="2">
    <location>
        <begin position="58"/>
        <end position="76"/>
    </location>
</feature>
<reference evidence="4 6" key="2">
    <citation type="submission" date="2023-11" db="EMBL/GenBank/DDBJ databases">
        <title>MicrobeMod: A computational toolkit for identifying prokaryotic methylation and restriction-modification with nanopore sequencing.</title>
        <authorList>
            <person name="Crits-Christoph A."/>
            <person name="Kang S.C."/>
            <person name="Lee H."/>
            <person name="Ostrov N."/>
        </authorList>
    </citation>
    <scope>NUCLEOTIDE SEQUENCE [LARGE SCALE GENOMIC DNA]</scope>
    <source>
        <strain evidence="4 6">ATCC 23090</strain>
    </source>
</reference>
<dbReference type="STRING" id="1004.SAMN05661012_03107"/>
<dbReference type="EMBL" id="CP140154">
    <property type="protein sequence ID" value="WQG92460.1"/>
    <property type="molecule type" value="Genomic_DNA"/>
</dbReference>
<evidence type="ECO:0000256" key="2">
    <source>
        <dbReference type="SAM" id="Phobius"/>
    </source>
</evidence>
<dbReference type="OrthoDB" id="118203at2"/>
<feature type="transmembrane region" description="Helical" evidence="2">
    <location>
        <begin position="369"/>
        <end position="386"/>
    </location>
</feature>
<feature type="transmembrane region" description="Helical" evidence="2">
    <location>
        <begin position="171"/>
        <end position="198"/>
    </location>
</feature>
<sequence length="445" mass="50540">MNLSRNKSNIKIVLYSLLSSVQMSFVGTLIMSEVYAGLNSLNFGRIKQLYRNNPDVKKVQRAMFIFLVIQVVSDVINDNSMNNMLRGWAAIGVSLVVFTFMFRMFDDTPKIILAFMCAEVVRLILFGSSNLEGDASSMMEDYSLFKFRIAPITNNIILLITFYTYNKRKDMLTVAIIMTYGLANVALDFRSNGMFFLFSGLIIHFRKVLMNMTLARKLGLTIFVVIFFQVLYMFYVNAVLSGEFGGKHAGDQLSEASNPYNPISLMGQGRGEFFVAIEAVKDAPWLGHGSWAVDEDNHYRSLMFKDLDKDKSRLLALNNSGVIPSHSILLGAWVYGGIIAAGCMFYIFFLTMKRGFSLMMDERAMETPYYPILVFFTIELLWIFPFSPLPHIRSTLPLTIAFILTIYHSLKNDEYDEEEDLLPDDGGYHDDSYYEARPGNGQSVS</sequence>
<name>A0A1K1QVQ0_9BACT</name>
<evidence type="ECO:0000256" key="1">
    <source>
        <dbReference type="SAM" id="MobiDB-lite"/>
    </source>
</evidence>
<keyword evidence="2" id="KW-1133">Transmembrane helix</keyword>
<feature type="transmembrane region" description="Helical" evidence="2">
    <location>
        <begin position="88"/>
        <end position="105"/>
    </location>
</feature>
<proteinExistence type="predicted"/>
<gene>
    <name evidence="3" type="ORF">SAMN05661012_03107</name>
    <name evidence="4" type="ORF">SR876_13170</name>
</gene>
<accession>A0A1K1QVQ0</accession>
<feature type="transmembrane region" description="Helical" evidence="2">
    <location>
        <begin position="111"/>
        <end position="131"/>
    </location>
</feature>
<feature type="transmembrane region" description="Helical" evidence="2">
    <location>
        <begin position="328"/>
        <end position="349"/>
    </location>
</feature>
<dbReference type="RefSeq" id="WP_143150736.1">
    <property type="nucleotide sequence ID" value="NZ_CP139972.1"/>
</dbReference>
<organism evidence="3 5">
    <name type="scientific">Chitinophaga sancti</name>
    <dbReference type="NCBI Taxonomy" id="1004"/>
    <lineage>
        <taxon>Bacteria</taxon>
        <taxon>Pseudomonadati</taxon>
        <taxon>Bacteroidota</taxon>
        <taxon>Chitinophagia</taxon>
        <taxon>Chitinophagales</taxon>
        <taxon>Chitinophagaceae</taxon>
        <taxon>Chitinophaga</taxon>
    </lineage>
</organism>
<keyword evidence="6" id="KW-1185">Reference proteome</keyword>
<evidence type="ECO:0000313" key="5">
    <source>
        <dbReference type="Proteomes" id="UP000183788"/>
    </source>
</evidence>
<dbReference type="Proteomes" id="UP001326715">
    <property type="component" value="Chromosome"/>
</dbReference>